<evidence type="ECO:0000256" key="1">
    <source>
        <dbReference type="SAM" id="MobiDB-lite"/>
    </source>
</evidence>
<comment type="caution">
    <text evidence="2">The sequence shown here is derived from an EMBL/GenBank/DDBJ whole genome shotgun (WGS) entry which is preliminary data.</text>
</comment>
<keyword evidence="3" id="KW-1185">Reference proteome</keyword>
<proteinExistence type="predicted"/>
<name>A0ABQ9GFD3_9NEOP</name>
<evidence type="ECO:0000313" key="2">
    <source>
        <dbReference type="EMBL" id="KAJ8870148.1"/>
    </source>
</evidence>
<sequence>MSYKTHFSSPATTRKNTGALHCLESNKKQATIPPLLVGSQKCVFYPLAQLERHSLRGYRHLEAFGKLARLASVLLYGPLQDRTIKNLCPSPPSWFIMKGEIFRHEFPEPMPGGASIHSIIPKGLAYSETCCGCGQVHLKVVKRTSSNELLRHLHFSSPLFELHVWELHNHSPRTPTYPTTTRGRGRIGTTLGAAVAERLARLPSTKANRAQYPAGSSDFRKWESCRTMPSIGGFSRGYPVSPAPSFRRCSIFTSITLKTSLLRAAQISSPKHLSQTSRTHSFIFSLVKYMVEAWLAISKPPGRCEVVHRWAIAVVSIWAMLGPFAFTSPHMRQLCSEYGKLVVLLKDQQWCRVHVNCWPPFCRLGIQLAVFVMYQQERFVQVSRLKEAPWDMSVTGRGNEEIQSRGASFKGLALYYTGPFPQASTKRRTLNLYAMGAKKFSILNSVDENGLALVYMPSERFGRLLTARSCEPKRVIELSMEQRRNESTRETGDLRENPPTNIIVRHDSHLRKSGDPARGLNPAMRLPLSHRGPVYMHNVSIPDMEIDTNK</sequence>
<gene>
    <name evidence="2" type="ORF">PR048_029160</name>
</gene>
<organism evidence="2 3">
    <name type="scientific">Dryococelus australis</name>
    <dbReference type="NCBI Taxonomy" id="614101"/>
    <lineage>
        <taxon>Eukaryota</taxon>
        <taxon>Metazoa</taxon>
        <taxon>Ecdysozoa</taxon>
        <taxon>Arthropoda</taxon>
        <taxon>Hexapoda</taxon>
        <taxon>Insecta</taxon>
        <taxon>Pterygota</taxon>
        <taxon>Neoptera</taxon>
        <taxon>Polyneoptera</taxon>
        <taxon>Phasmatodea</taxon>
        <taxon>Verophasmatodea</taxon>
        <taxon>Anareolatae</taxon>
        <taxon>Phasmatidae</taxon>
        <taxon>Eurycanthinae</taxon>
        <taxon>Dryococelus</taxon>
    </lineage>
</organism>
<dbReference type="Proteomes" id="UP001159363">
    <property type="component" value="Chromosome 12"/>
</dbReference>
<accession>A0ABQ9GFD3</accession>
<dbReference type="EMBL" id="JARBHB010000013">
    <property type="protein sequence ID" value="KAJ8870148.1"/>
    <property type="molecule type" value="Genomic_DNA"/>
</dbReference>
<feature type="compositionally biased region" description="Basic and acidic residues" evidence="1">
    <location>
        <begin position="481"/>
        <end position="496"/>
    </location>
</feature>
<feature type="region of interest" description="Disordered" evidence="1">
    <location>
        <begin position="481"/>
        <end position="500"/>
    </location>
</feature>
<evidence type="ECO:0000313" key="3">
    <source>
        <dbReference type="Proteomes" id="UP001159363"/>
    </source>
</evidence>
<protein>
    <submittedName>
        <fullName evidence="2">Uncharacterized protein</fullName>
    </submittedName>
</protein>
<reference evidence="2 3" key="1">
    <citation type="submission" date="2023-02" db="EMBL/GenBank/DDBJ databases">
        <title>LHISI_Scaffold_Assembly.</title>
        <authorList>
            <person name="Stuart O.P."/>
            <person name="Cleave R."/>
            <person name="Magrath M.J.L."/>
            <person name="Mikheyev A.S."/>
        </authorList>
    </citation>
    <scope>NUCLEOTIDE SEQUENCE [LARGE SCALE GENOMIC DNA]</scope>
    <source>
        <strain evidence="2">Daus_M_001</strain>
        <tissue evidence="2">Leg muscle</tissue>
    </source>
</reference>